<dbReference type="Gene3D" id="1.10.357.140">
    <property type="entry name" value="UbiA prenyltransferase"/>
    <property type="match status" value="1"/>
</dbReference>
<dbReference type="Pfam" id="PF01040">
    <property type="entry name" value="UbiA"/>
    <property type="match status" value="1"/>
</dbReference>
<comment type="function">
    <text evidence="14">Converts heme B (protoheme IX) to heme O by substitution of the vinyl group on carbon 2 of heme B porphyrin ring with a hydroxyethyl farnesyl side group.</text>
</comment>
<dbReference type="NCBIfam" id="TIGR01473">
    <property type="entry name" value="cyoE_ctaB"/>
    <property type="match status" value="1"/>
</dbReference>
<dbReference type="GO" id="GO:0048034">
    <property type="term" value="P:heme O biosynthetic process"/>
    <property type="evidence" value="ECO:0007669"/>
    <property type="project" value="UniProtKB-UniRule"/>
</dbReference>
<keyword evidence="5 14" id="KW-0808">Transferase</keyword>
<accession>A0A2W5N7E0</accession>
<feature type="transmembrane region" description="Helical" evidence="14">
    <location>
        <begin position="221"/>
        <end position="241"/>
    </location>
</feature>
<evidence type="ECO:0000256" key="2">
    <source>
        <dbReference type="ARBA" id="ARBA00004919"/>
    </source>
</evidence>
<keyword evidence="8 14" id="KW-0350">Heme biosynthesis</keyword>
<feature type="transmembrane region" description="Helical" evidence="14">
    <location>
        <begin position="247"/>
        <end position="267"/>
    </location>
</feature>
<keyword evidence="7 14" id="KW-1133">Transmembrane helix</keyword>
<comment type="miscellaneous">
    <text evidence="14">Carbon 2 of the heme B porphyrin ring is defined according to the Fischer nomenclature.</text>
</comment>
<dbReference type="PROSITE" id="PS00943">
    <property type="entry name" value="UBIA"/>
    <property type="match status" value="1"/>
</dbReference>
<feature type="transmembrane region" description="Helical" evidence="14">
    <location>
        <begin position="127"/>
        <end position="144"/>
    </location>
</feature>
<organism evidence="15 16">
    <name type="scientific">Micavibrio aeruginosavorus</name>
    <dbReference type="NCBI Taxonomy" id="349221"/>
    <lineage>
        <taxon>Bacteria</taxon>
        <taxon>Pseudomonadati</taxon>
        <taxon>Bdellovibrionota</taxon>
        <taxon>Bdellovibrionia</taxon>
        <taxon>Bdellovibrionales</taxon>
        <taxon>Pseudobdellovibrionaceae</taxon>
        <taxon>Micavibrio</taxon>
    </lineage>
</organism>
<dbReference type="UniPathway" id="UPA00834">
    <property type="reaction ID" value="UER00712"/>
</dbReference>
<dbReference type="EC" id="2.5.1.141" evidence="3 14"/>
<dbReference type="Proteomes" id="UP000249417">
    <property type="component" value="Unassembled WGS sequence"/>
</dbReference>
<comment type="catalytic activity">
    <reaction evidence="13 14">
        <text>heme b + (2E,6E)-farnesyl diphosphate + H2O = Fe(II)-heme o + diphosphate</text>
        <dbReference type="Rhea" id="RHEA:28070"/>
        <dbReference type="ChEBI" id="CHEBI:15377"/>
        <dbReference type="ChEBI" id="CHEBI:33019"/>
        <dbReference type="ChEBI" id="CHEBI:60344"/>
        <dbReference type="ChEBI" id="CHEBI:60530"/>
        <dbReference type="ChEBI" id="CHEBI:175763"/>
        <dbReference type="EC" id="2.5.1.141"/>
    </reaction>
</comment>
<feature type="transmembrane region" description="Helical" evidence="14">
    <location>
        <begin position="151"/>
        <end position="170"/>
    </location>
</feature>
<feature type="transmembrane region" description="Helical" evidence="14">
    <location>
        <begin position="279"/>
        <end position="296"/>
    </location>
</feature>
<protein>
    <recommendedName>
        <fullName evidence="11 14">Protoheme IX farnesyltransferase</fullName>
        <ecNumber evidence="3 14">2.5.1.141</ecNumber>
    </recommendedName>
    <alternativeName>
        <fullName evidence="12 14">Heme B farnesyltransferase</fullName>
    </alternativeName>
    <alternativeName>
        <fullName evidence="10 14">Heme O synthase</fullName>
    </alternativeName>
</protein>
<evidence type="ECO:0000256" key="4">
    <source>
        <dbReference type="ARBA" id="ARBA00022475"/>
    </source>
</evidence>
<feature type="transmembrane region" description="Helical" evidence="14">
    <location>
        <begin position="29"/>
        <end position="48"/>
    </location>
</feature>
<evidence type="ECO:0000256" key="12">
    <source>
        <dbReference type="ARBA" id="ARBA00042475"/>
    </source>
</evidence>
<evidence type="ECO:0000256" key="10">
    <source>
        <dbReference type="ARBA" id="ARBA00030253"/>
    </source>
</evidence>
<evidence type="ECO:0000256" key="6">
    <source>
        <dbReference type="ARBA" id="ARBA00022692"/>
    </source>
</evidence>
<dbReference type="GO" id="GO:0008495">
    <property type="term" value="F:protoheme IX farnesyltransferase activity"/>
    <property type="evidence" value="ECO:0007669"/>
    <property type="project" value="UniProtKB-UniRule"/>
</dbReference>
<dbReference type="InterPro" id="IPR006369">
    <property type="entry name" value="Protohaem_IX_farnesylTrfase"/>
</dbReference>
<comment type="caution">
    <text evidence="15">The sequence shown here is derived from an EMBL/GenBank/DDBJ whole genome shotgun (WGS) entry which is preliminary data.</text>
</comment>
<evidence type="ECO:0000256" key="1">
    <source>
        <dbReference type="ARBA" id="ARBA00004651"/>
    </source>
</evidence>
<evidence type="ECO:0000256" key="8">
    <source>
        <dbReference type="ARBA" id="ARBA00023133"/>
    </source>
</evidence>
<keyword evidence="4 14" id="KW-1003">Cell membrane</keyword>
<dbReference type="AlphaFoldDB" id="A0A2W5N7E0"/>
<comment type="similarity">
    <text evidence="14">Belongs to the UbiA prenyltransferase family. Protoheme IX farnesyltransferase subfamily.</text>
</comment>
<dbReference type="NCBIfam" id="NF003349">
    <property type="entry name" value="PRK04375.1-2"/>
    <property type="match status" value="1"/>
</dbReference>
<dbReference type="InterPro" id="IPR000537">
    <property type="entry name" value="UbiA_prenyltransferase"/>
</dbReference>
<dbReference type="InterPro" id="IPR044878">
    <property type="entry name" value="UbiA_sf"/>
</dbReference>
<dbReference type="EMBL" id="QFQB01000006">
    <property type="protein sequence ID" value="PZQ48259.1"/>
    <property type="molecule type" value="Genomic_DNA"/>
</dbReference>
<evidence type="ECO:0000256" key="14">
    <source>
        <dbReference type="HAMAP-Rule" id="MF_00154"/>
    </source>
</evidence>
<reference evidence="15 16" key="1">
    <citation type="submission" date="2017-08" db="EMBL/GenBank/DDBJ databases">
        <title>Infants hospitalized years apart are colonized by the same room-sourced microbial strains.</title>
        <authorList>
            <person name="Brooks B."/>
            <person name="Olm M.R."/>
            <person name="Firek B.A."/>
            <person name="Baker R."/>
            <person name="Thomas B.C."/>
            <person name="Morowitz M.J."/>
            <person name="Banfield J.F."/>
        </authorList>
    </citation>
    <scope>NUCLEOTIDE SEQUENCE [LARGE SCALE GENOMIC DNA]</scope>
    <source>
        <strain evidence="15">S2_005_002_R2_29</strain>
    </source>
</reference>
<feature type="transmembrane region" description="Helical" evidence="14">
    <location>
        <begin position="54"/>
        <end position="76"/>
    </location>
</feature>
<feature type="transmembrane region" description="Helical" evidence="14">
    <location>
        <begin position="176"/>
        <end position="200"/>
    </location>
</feature>
<feature type="transmembrane region" description="Helical" evidence="14">
    <location>
        <begin position="102"/>
        <end position="121"/>
    </location>
</feature>
<dbReference type="GO" id="GO:0005886">
    <property type="term" value="C:plasma membrane"/>
    <property type="evidence" value="ECO:0007669"/>
    <property type="project" value="UniProtKB-SubCell"/>
</dbReference>
<comment type="subcellular location">
    <subcellularLocation>
        <location evidence="1 14">Cell membrane</location>
        <topology evidence="1 14">Multi-pass membrane protein</topology>
    </subcellularLocation>
</comment>
<name>A0A2W5N7E0_9BACT</name>
<keyword evidence="9 14" id="KW-0472">Membrane</keyword>
<sequence>MSETALLDEPMITPEATVKDYFTLLKPKVMSLVVFTGFAGMWVAPGFANLHPVIAATAVLCIALGAGAAGAINMWYDRDIDAVMNRTKNRPIPLGRINPDEALSFGVILSILSVMTMGVAVNWTAGALLGFANAFYVFIYTMWLKRRTPQNIVIGGAAGAFPPMIGWAAVTGDITTASIVLFAIIFFWTPPHFWALSLFANEDYKRANIPMLPVVSGERATKIQMLCYTLLMVPLSVAPYILGIAGLAYGIIAFVMSVFFLFTNFRVLIDKTHKSAKLMFGYSVFYLFALFAAMMIDKV</sequence>
<dbReference type="HAMAP" id="MF_00154">
    <property type="entry name" value="CyoE_CtaB"/>
    <property type="match status" value="1"/>
</dbReference>
<evidence type="ECO:0000256" key="13">
    <source>
        <dbReference type="ARBA" id="ARBA00047690"/>
    </source>
</evidence>
<proteinExistence type="inferred from homology"/>
<evidence type="ECO:0000313" key="16">
    <source>
        <dbReference type="Proteomes" id="UP000249417"/>
    </source>
</evidence>
<gene>
    <name evidence="14" type="primary">ctaB</name>
    <name evidence="15" type="ORF">DI551_01870</name>
</gene>
<dbReference type="InterPro" id="IPR030470">
    <property type="entry name" value="UbiA_prenylTrfase_CS"/>
</dbReference>
<dbReference type="CDD" id="cd13957">
    <property type="entry name" value="PT_UbiA_Cox10"/>
    <property type="match status" value="1"/>
</dbReference>
<comment type="pathway">
    <text evidence="2 14">Porphyrin-containing compound metabolism; heme O biosynthesis; heme O from protoheme: step 1/1.</text>
</comment>
<evidence type="ECO:0000313" key="15">
    <source>
        <dbReference type="EMBL" id="PZQ48259.1"/>
    </source>
</evidence>
<evidence type="ECO:0000256" key="7">
    <source>
        <dbReference type="ARBA" id="ARBA00022989"/>
    </source>
</evidence>
<evidence type="ECO:0000256" key="11">
    <source>
        <dbReference type="ARBA" id="ARBA00040810"/>
    </source>
</evidence>
<dbReference type="FunFam" id="1.10.357.140:FF:000001">
    <property type="entry name" value="Protoheme IX farnesyltransferase"/>
    <property type="match status" value="1"/>
</dbReference>
<evidence type="ECO:0000256" key="3">
    <source>
        <dbReference type="ARBA" id="ARBA00012292"/>
    </source>
</evidence>
<evidence type="ECO:0000256" key="5">
    <source>
        <dbReference type="ARBA" id="ARBA00022679"/>
    </source>
</evidence>
<dbReference type="PANTHER" id="PTHR43448">
    <property type="entry name" value="PROTOHEME IX FARNESYLTRANSFERASE, MITOCHONDRIAL"/>
    <property type="match status" value="1"/>
</dbReference>
<dbReference type="PANTHER" id="PTHR43448:SF7">
    <property type="entry name" value="4-HYDROXYBENZOATE SOLANESYLTRANSFERASE"/>
    <property type="match status" value="1"/>
</dbReference>
<keyword evidence="6 14" id="KW-0812">Transmembrane</keyword>
<evidence type="ECO:0000256" key="9">
    <source>
        <dbReference type="ARBA" id="ARBA00023136"/>
    </source>
</evidence>